<keyword evidence="7 17" id="KW-0032">Aminotransferase</keyword>
<dbReference type="Pfam" id="PF00266">
    <property type="entry name" value="Aminotran_5"/>
    <property type="match status" value="1"/>
</dbReference>
<dbReference type="GO" id="GO:0008453">
    <property type="term" value="F:alanine-glyoxylate transaminase activity"/>
    <property type="evidence" value="ECO:0007669"/>
    <property type="project" value="TreeGrafter"/>
</dbReference>
<dbReference type="GO" id="GO:0004648">
    <property type="term" value="F:O-phospho-L-serine:2-oxoglutarate aminotransferase activity"/>
    <property type="evidence" value="ECO:0007669"/>
    <property type="project" value="UniProtKB-EC"/>
</dbReference>
<dbReference type="GO" id="GO:0004760">
    <property type="term" value="F:L-serine-pyruvate transaminase activity"/>
    <property type="evidence" value="ECO:0007669"/>
    <property type="project" value="TreeGrafter"/>
</dbReference>
<dbReference type="InterPro" id="IPR015424">
    <property type="entry name" value="PyrdxlP-dep_Trfase"/>
</dbReference>
<dbReference type="PIRSF" id="PIRSF000525">
    <property type="entry name" value="SerC"/>
    <property type="match status" value="1"/>
</dbReference>
<dbReference type="Proteomes" id="UP000199408">
    <property type="component" value="Unassembled WGS sequence"/>
</dbReference>
<evidence type="ECO:0000256" key="10">
    <source>
        <dbReference type="ARBA" id="ARBA00022898"/>
    </source>
</evidence>
<keyword evidence="6" id="KW-0963">Cytoplasm</keyword>
<accession>A0A1C5IWS5</accession>
<dbReference type="STRING" id="47864.GA0070560_117110"/>
<dbReference type="PANTHER" id="PTHR21152:SF40">
    <property type="entry name" value="ALANINE--GLYOXYLATE AMINOTRANSFERASE"/>
    <property type="match status" value="1"/>
</dbReference>
<dbReference type="PANTHER" id="PTHR21152">
    <property type="entry name" value="AMINOTRANSFERASE CLASS V"/>
    <property type="match status" value="1"/>
</dbReference>
<evidence type="ECO:0000313" key="18">
    <source>
        <dbReference type="Proteomes" id="UP000199408"/>
    </source>
</evidence>
<evidence type="ECO:0000256" key="2">
    <source>
        <dbReference type="ARBA" id="ARBA00003483"/>
    </source>
</evidence>
<comment type="function">
    <text evidence="2">Catalyzes the reversible conversion of 3-phosphohydroxypyruvate to phosphoserine and of 3-hydroxy-2-oxo-4-phosphonooxybutanoate to phosphohydroxythreonine.</text>
</comment>
<comment type="catalytic activity">
    <reaction evidence="14">
        <text>4-(phosphooxy)-L-threonine + 2-oxoglutarate = (R)-3-hydroxy-2-oxo-4-phosphooxybutanoate + L-glutamate</text>
        <dbReference type="Rhea" id="RHEA:16573"/>
        <dbReference type="ChEBI" id="CHEBI:16810"/>
        <dbReference type="ChEBI" id="CHEBI:29985"/>
        <dbReference type="ChEBI" id="CHEBI:58452"/>
        <dbReference type="ChEBI" id="CHEBI:58538"/>
        <dbReference type="EC" id="2.6.1.52"/>
    </reaction>
</comment>
<keyword evidence="18" id="KW-1185">Reference proteome</keyword>
<dbReference type="Gene3D" id="3.40.640.10">
    <property type="entry name" value="Type I PLP-dependent aspartate aminotransferase-like (Major domain)"/>
    <property type="match status" value="1"/>
</dbReference>
<evidence type="ECO:0000256" key="15">
    <source>
        <dbReference type="ARBA" id="ARBA00049007"/>
    </source>
</evidence>
<keyword evidence="8" id="KW-0028">Amino-acid biosynthesis</keyword>
<dbReference type="GO" id="GO:0006564">
    <property type="term" value="P:L-serine biosynthetic process"/>
    <property type="evidence" value="ECO:0007669"/>
    <property type="project" value="UniProtKB-KW"/>
</dbReference>
<name>A0A1C5IWS5_9ACTN</name>
<evidence type="ECO:0000256" key="7">
    <source>
        <dbReference type="ARBA" id="ARBA00022576"/>
    </source>
</evidence>
<dbReference type="UniPathway" id="UPA00135">
    <property type="reaction ID" value="UER00197"/>
</dbReference>
<evidence type="ECO:0000256" key="3">
    <source>
        <dbReference type="ARBA" id="ARBA00005099"/>
    </source>
</evidence>
<evidence type="ECO:0000256" key="1">
    <source>
        <dbReference type="ARBA" id="ARBA00001933"/>
    </source>
</evidence>
<protein>
    <recommendedName>
        <fullName evidence="5">phosphoserine transaminase</fullName>
        <ecNumber evidence="5">2.6.1.52</ecNumber>
    </recommendedName>
    <alternativeName>
        <fullName evidence="13">Phosphohydroxythreonine aminotransferase</fullName>
    </alternativeName>
</protein>
<evidence type="ECO:0000256" key="14">
    <source>
        <dbReference type="ARBA" id="ARBA00047630"/>
    </source>
</evidence>
<dbReference type="InterPro" id="IPR000192">
    <property type="entry name" value="Aminotrans_V_dom"/>
</dbReference>
<dbReference type="InterPro" id="IPR022278">
    <property type="entry name" value="Pser_aminoTfrase"/>
</dbReference>
<evidence type="ECO:0000256" key="4">
    <source>
        <dbReference type="ARBA" id="ARBA00006904"/>
    </source>
</evidence>
<dbReference type="GO" id="GO:0019265">
    <property type="term" value="P:glycine biosynthetic process, by transamination of glyoxylate"/>
    <property type="evidence" value="ECO:0007669"/>
    <property type="project" value="TreeGrafter"/>
</dbReference>
<evidence type="ECO:0000256" key="6">
    <source>
        <dbReference type="ARBA" id="ARBA00022490"/>
    </source>
</evidence>
<dbReference type="GO" id="GO:0008615">
    <property type="term" value="P:pyridoxine biosynthetic process"/>
    <property type="evidence" value="ECO:0007669"/>
    <property type="project" value="UniProtKB-KW"/>
</dbReference>
<keyword evidence="10" id="KW-0663">Pyridoxal phosphate</keyword>
<comment type="catalytic activity">
    <reaction evidence="15">
        <text>O-phospho-L-serine + 2-oxoglutarate = 3-phosphooxypyruvate + L-glutamate</text>
        <dbReference type="Rhea" id="RHEA:14329"/>
        <dbReference type="ChEBI" id="CHEBI:16810"/>
        <dbReference type="ChEBI" id="CHEBI:18110"/>
        <dbReference type="ChEBI" id="CHEBI:29985"/>
        <dbReference type="ChEBI" id="CHEBI:57524"/>
        <dbReference type="EC" id="2.6.1.52"/>
    </reaction>
</comment>
<sequence>MKARQCRRNGLGPRAPRAEACEAAVDPRPLYGPALAHAEGSRHTVADAPTIRIPDDIKPADGRFGCGPSKVRPAAVSALADVATSYLGTSHRQKTVRDEVARLRRGIAEFFSLPEGYEVIIGNGGTTAFWEVATFGLVRDRAQFASFGEFGAKFAKSVSDAPFLGEPTVRKSEPGSAPALVAEAGVDVYATPHNETSTGVAVPISRVPGADEGSLLLVDATSGAGGLDVNVGETDVYYFAPQKCFGSDGGLWLALMSPAALERAAEIRSSGRYIPAFLDLVTAIDNSRLEQTYNTPALATIFLAAEQTDWMNSQGGLAWAAKRTAESAGIVYGWAERSAVATPFVSDPALRSNVVATIDFADGVDASAIARALRANGIVDTEPYRKLGRNQLRVALFPAVEPADVEALTASIDYVVERL</sequence>
<reference evidence="18" key="1">
    <citation type="submission" date="2016-06" db="EMBL/GenBank/DDBJ databases">
        <authorList>
            <person name="Varghese N."/>
        </authorList>
    </citation>
    <scope>NUCLEOTIDE SEQUENCE [LARGE SCALE GENOMIC DNA]</scope>
    <source>
        <strain evidence="18">DSM 43171</strain>
    </source>
</reference>
<evidence type="ECO:0000313" key="17">
    <source>
        <dbReference type="EMBL" id="SCG62765.1"/>
    </source>
</evidence>
<keyword evidence="9 17" id="KW-0808">Transferase</keyword>
<dbReference type="InterPro" id="IPR006272">
    <property type="entry name" value="Pser_aminoTfrase_mycobac"/>
</dbReference>
<comment type="similarity">
    <text evidence="4">Belongs to the class-V pyridoxal-phosphate-dependent aminotransferase family. SerC subfamily.</text>
</comment>
<dbReference type="NCBIfam" id="TIGR01366">
    <property type="entry name" value="serC_3"/>
    <property type="match status" value="1"/>
</dbReference>
<organism evidence="17 18">
    <name type="scientific">Micromonospora halophytica</name>
    <dbReference type="NCBI Taxonomy" id="47864"/>
    <lineage>
        <taxon>Bacteria</taxon>
        <taxon>Bacillati</taxon>
        <taxon>Actinomycetota</taxon>
        <taxon>Actinomycetes</taxon>
        <taxon>Micromonosporales</taxon>
        <taxon>Micromonosporaceae</taxon>
        <taxon>Micromonospora</taxon>
    </lineage>
</organism>
<comment type="cofactor">
    <cofactor evidence="1">
        <name>pyridoxal 5'-phosphate</name>
        <dbReference type="ChEBI" id="CHEBI:597326"/>
    </cofactor>
</comment>
<dbReference type="InterPro" id="IPR015422">
    <property type="entry name" value="PyrdxlP-dep_Trfase_small"/>
</dbReference>
<dbReference type="InterPro" id="IPR015421">
    <property type="entry name" value="PyrdxlP-dep_Trfase_major"/>
</dbReference>
<evidence type="ECO:0000256" key="11">
    <source>
        <dbReference type="ARBA" id="ARBA00023096"/>
    </source>
</evidence>
<dbReference type="EMBL" id="FMDN01000017">
    <property type="protein sequence ID" value="SCG62765.1"/>
    <property type="molecule type" value="Genomic_DNA"/>
</dbReference>
<dbReference type="AlphaFoldDB" id="A0A1C5IWS5"/>
<dbReference type="Gene3D" id="3.90.1150.10">
    <property type="entry name" value="Aspartate Aminotransferase, domain 1"/>
    <property type="match status" value="1"/>
</dbReference>
<evidence type="ECO:0000259" key="16">
    <source>
        <dbReference type="Pfam" id="PF00266"/>
    </source>
</evidence>
<keyword evidence="12" id="KW-0718">Serine biosynthesis</keyword>
<evidence type="ECO:0000256" key="9">
    <source>
        <dbReference type="ARBA" id="ARBA00022679"/>
    </source>
</evidence>
<proteinExistence type="inferred from homology"/>
<feature type="domain" description="Aminotransferase class V" evidence="16">
    <location>
        <begin position="187"/>
        <end position="378"/>
    </location>
</feature>
<keyword evidence="11" id="KW-0664">Pyridoxine biosynthesis</keyword>
<evidence type="ECO:0000256" key="5">
    <source>
        <dbReference type="ARBA" id="ARBA00013030"/>
    </source>
</evidence>
<comment type="pathway">
    <text evidence="3">Amino-acid biosynthesis; L-serine biosynthesis; L-serine from 3-phospho-D-glycerate: step 2/3.</text>
</comment>
<evidence type="ECO:0000256" key="13">
    <source>
        <dbReference type="ARBA" id="ARBA00031421"/>
    </source>
</evidence>
<evidence type="ECO:0000256" key="12">
    <source>
        <dbReference type="ARBA" id="ARBA00023299"/>
    </source>
</evidence>
<dbReference type="SUPFAM" id="SSF53383">
    <property type="entry name" value="PLP-dependent transferases"/>
    <property type="match status" value="1"/>
</dbReference>
<gene>
    <name evidence="17" type="ORF">GA0070560_117110</name>
</gene>
<evidence type="ECO:0000256" key="8">
    <source>
        <dbReference type="ARBA" id="ARBA00022605"/>
    </source>
</evidence>
<dbReference type="EC" id="2.6.1.52" evidence="5"/>